<keyword evidence="6" id="KW-1185">Reference proteome</keyword>
<evidence type="ECO:0000313" key="5">
    <source>
        <dbReference type="EMBL" id="THH31319.1"/>
    </source>
</evidence>
<sequence length="290" mass="31638">MSTAVATQPSATLYINNLNDKVNKDELRTQLFALFTTYGRVIDVVALKNQKMRGQAFLVFSDLAGATAAMRACEGIVFYDKPMHITYAKSKSYATMRKEDPNFVPPTSVHAKDTAARMGNGALSGSEKRQRGDDRMDEDEPEAKKEKTAEADDDDGEEMEIEEDEDAGGRQAAKGKNSRAVPPTSQQPSATLLCTNLPQEVTDDVLSVLFQQYVKFVPLRRSLVVISCPALDTKGSKAPELRKQPHPNAAGQKVKMAQVVFDSPDLATVAKEALDGFTLKKGSLMSVAFV</sequence>
<dbReference type="SMART" id="SM00360">
    <property type="entry name" value="RRM"/>
    <property type="match status" value="2"/>
</dbReference>
<organism evidence="5 6">
    <name type="scientific">Antrodiella citrinella</name>
    <dbReference type="NCBI Taxonomy" id="2447956"/>
    <lineage>
        <taxon>Eukaryota</taxon>
        <taxon>Fungi</taxon>
        <taxon>Dikarya</taxon>
        <taxon>Basidiomycota</taxon>
        <taxon>Agaricomycotina</taxon>
        <taxon>Agaricomycetes</taxon>
        <taxon>Polyporales</taxon>
        <taxon>Steccherinaceae</taxon>
        <taxon>Antrodiella</taxon>
    </lineage>
</organism>
<dbReference type="PROSITE" id="PS50102">
    <property type="entry name" value="RRM"/>
    <property type="match status" value="1"/>
</dbReference>
<comment type="caution">
    <text evidence="5">The sequence shown here is derived from an EMBL/GenBank/DDBJ whole genome shotgun (WGS) entry which is preliminary data.</text>
</comment>
<dbReference type="EMBL" id="SGPM01000051">
    <property type="protein sequence ID" value="THH31319.1"/>
    <property type="molecule type" value="Genomic_DNA"/>
</dbReference>
<accession>A0A4S4MXX4</accession>
<dbReference type="PANTHER" id="PTHR10501">
    <property type="entry name" value="U1 SMALL NUCLEAR RIBONUCLEOPROTEIN A/U2 SMALL NUCLEAR RIBONUCLEOPROTEIN B"/>
    <property type="match status" value="1"/>
</dbReference>
<dbReference type="InterPro" id="IPR012677">
    <property type="entry name" value="Nucleotide-bd_a/b_plait_sf"/>
</dbReference>
<evidence type="ECO:0000259" key="4">
    <source>
        <dbReference type="PROSITE" id="PS50102"/>
    </source>
</evidence>
<dbReference type="Pfam" id="PF00076">
    <property type="entry name" value="RRM_1"/>
    <property type="match status" value="1"/>
</dbReference>
<dbReference type="InterPro" id="IPR035979">
    <property type="entry name" value="RBD_domain_sf"/>
</dbReference>
<feature type="domain" description="RRM" evidence="4">
    <location>
        <begin position="11"/>
        <end position="90"/>
    </location>
</feature>
<gene>
    <name evidence="5" type="ORF">EUX98_g2898</name>
</gene>
<evidence type="ECO:0000256" key="1">
    <source>
        <dbReference type="ARBA" id="ARBA00022884"/>
    </source>
</evidence>
<dbReference type="Gene3D" id="3.30.70.330">
    <property type="match status" value="2"/>
</dbReference>
<dbReference type="SUPFAM" id="SSF54928">
    <property type="entry name" value="RNA-binding domain, RBD"/>
    <property type="match status" value="2"/>
</dbReference>
<dbReference type="OrthoDB" id="277802at2759"/>
<feature type="compositionally biased region" description="Acidic residues" evidence="3">
    <location>
        <begin position="151"/>
        <end position="166"/>
    </location>
</feature>
<dbReference type="Proteomes" id="UP000308730">
    <property type="component" value="Unassembled WGS sequence"/>
</dbReference>
<keyword evidence="1 2" id="KW-0694">RNA-binding</keyword>
<dbReference type="AlphaFoldDB" id="A0A4S4MXX4"/>
<evidence type="ECO:0000256" key="2">
    <source>
        <dbReference type="PROSITE-ProRule" id="PRU00176"/>
    </source>
</evidence>
<evidence type="ECO:0000256" key="3">
    <source>
        <dbReference type="SAM" id="MobiDB-lite"/>
    </source>
</evidence>
<evidence type="ECO:0000313" key="6">
    <source>
        <dbReference type="Proteomes" id="UP000308730"/>
    </source>
</evidence>
<name>A0A4S4MXX4_9APHY</name>
<feature type="region of interest" description="Disordered" evidence="3">
    <location>
        <begin position="98"/>
        <end position="190"/>
    </location>
</feature>
<dbReference type="InterPro" id="IPR000504">
    <property type="entry name" value="RRM_dom"/>
</dbReference>
<dbReference type="CDD" id="cd12246">
    <property type="entry name" value="RRM1_U1A_like"/>
    <property type="match status" value="1"/>
</dbReference>
<dbReference type="GO" id="GO:0003723">
    <property type="term" value="F:RNA binding"/>
    <property type="evidence" value="ECO:0007669"/>
    <property type="project" value="UniProtKB-UniRule"/>
</dbReference>
<protein>
    <recommendedName>
        <fullName evidence="4">RRM domain-containing protein</fullName>
    </recommendedName>
</protein>
<dbReference type="FunFam" id="3.30.70.330:FF:000039">
    <property type="entry name" value="U1 small nuclear ribonucleoprotein A"/>
    <property type="match status" value="1"/>
</dbReference>
<reference evidence="5 6" key="1">
    <citation type="submission" date="2019-02" db="EMBL/GenBank/DDBJ databases">
        <title>Genome sequencing of the rare red list fungi Antrodiella citrinella (Flaviporus citrinellus).</title>
        <authorList>
            <person name="Buettner E."/>
            <person name="Kellner H."/>
        </authorList>
    </citation>
    <scope>NUCLEOTIDE SEQUENCE [LARGE SCALE GENOMIC DNA]</scope>
    <source>
        <strain evidence="5 6">DSM 108506</strain>
    </source>
</reference>
<proteinExistence type="predicted"/>